<dbReference type="InterPro" id="IPR001680">
    <property type="entry name" value="WD40_rpt"/>
</dbReference>
<evidence type="ECO:0000313" key="3">
    <source>
        <dbReference type="Proteomes" id="UP000507245"/>
    </source>
</evidence>
<organism evidence="2 3">
    <name type="scientific">Prunus armeniaca</name>
    <name type="common">Apricot</name>
    <name type="synonym">Armeniaca vulgaris</name>
    <dbReference type="NCBI Taxonomy" id="36596"/>
    <lineage>
        <taxon>Eukaryota</taxon>
        <taxon>Viridiplantae</taxon>
        <taxon>Streptophyta</taxon>
        <taxon>Embryophyta</taxon>
        <taxon>Tracheophyta</taxon>
        <taxon>Spermatophyta</taxon>
        <taxon>Magnoliopsida</taxon>
        <taxon>eudicotyledons</taxon>
        <taxon>Gunneridae</taxon>
        <taxon>Pentapetalae</taxon>
        <taxon>rosids</taxon>
        <taxon>fabids</taxon>
        <taxon>Rosales</taxon>
        <taxon>Rosaceae</taxon>
        <taxon>Amygdaloideae</taxon>
        <taxon>Amygdaleae</taxon>
        <taxon>Prunus</taxon>
    </lineage>
</organism>
<proteinExistence type="predicted"/>
<dbReference type="Proteomes" id="UP000507245">
    <property type="component" value="Unassembled WGS sequence"/>
</dbReference>
<evidence type="ECO:0000313" key="2">
    <source>
        <dbReference type="EMBL" id="CAB4299053.1"/>
    </source>
</evidence>
<dbReference type="EMBL" id="CAEKKB010000002">
    <property type="protein sequence ID" value="CAB4299053.1"/>
    <property type="molecule type" value="Genomic_DNA"/>
</dbReference>
<dbReference type="PANTHER" id="PTHR44083">
    <property type="entry name" value="TOPLESS-RELATED PROTEIN 1-RELATED"/>
    <property type="match status" value="1"/>
</dbReference>
<dbReference type="InterPro" id="IPR036322">
    <property type="entry name" value="WD40_repeat_dom_sf"/>
</dbReference>
<dbReference type="PANTHER" id="PTHR44083:SF48">
    <property type="entry name" value="TOPLESS-RELATED PROTEIN 4"/>
    <property type="match status" value="1"/>
</dbReference>
<accession>A0A6J5WFF4</accession>
<dbReference type="InterPro" id="IPR027728">
    <property type="entry name" value="Topless_fam"/>
</dbReference>
<keyword evidence="3" id="KW-1185">Reference proteome</keyword>
<dbReference type="GO" id="GO:0006355">
    <property type="term" value="P:regulation of DNA-templated transcription"/>
    <property type="evidence" value="ECO:0007669"/>
    <property type="project" value="InterPro"/>
</dbReference>
<evidence type="ECO:0000256" key="1">
    <source>
        <dbReference type="PROSITE-ProRule" id="PRU00221"/>
    </source>
</evidence>
<sequence length="181" mass="20436">MEFHPVQHTLLSVCSCQNLFSLILSSCFGTNIACVPICEELVSRSFKVWKLAECSEALKASVTDECTASVNRVFGVLRVPILIDAHVDNVSDLAFTHINKQLCIINCGEDKTIKIWDVASGDELYTFEAPVVCGDIQFQQVRMVLRYWKMTKVFNRYIHLRIMEFLPLGCLLELLGSDQKG</sequence>
<gene>
    <name evidence="2" type="ORF">ORAREDHAP_LOCUS12343</name>
</gene>
<dbReference type="Gene3D" id="2.130.10.10">
    <property type="entry name" value="YVTN repeat-like/Quinoprotein amine dehydrogenase"/>
    <property type="match status" value="1"/>
</dbReference>
<name>A0A6J5WFF4_PRUAR</name>
<reference evidence="3" key="1">
    <citation type="journal article" date="2020" name="Genome Biol.">
        <title>Gamete binning: chromosome-level and haplotype-resolved genome assembly enabled by high-throughput single-cell sequencing of gamete genomes.</title>
        <authorList>
            <person name="Campoy J.A."/>
            <person name="Sun H."/>
            <person name="Goel M."/>
            <person name="Jiao W.-B."/>
            <person name="Folz-Donahue K."/>
            <person name="Wang N."/>
            <person name="Rubio M."/>
            <person name="Liu C."/>
            <person name="Kukat C."/>
            <person name="Ruiz D."/>
            <person name="Huettel B."/>
            <person name="Schneeberger K."/>
        </authorList>
    </citation>
    <scope>NUCLEOTIDE SEQUENCE [LARGE SCALE GENOMIC DNA]</scope>
    <source>
        <strain evidence="3">cv. Rojo Pasion</strain>
    </source>
</reference>
<dbReference type="OrthoDB" id="1692469at2759"/>
<dbReference type="PROSITE" id="PS50082">
    <property type="entry name" value="WD_REPEATS_2"/>
    <property type="match status" value="1"/>
</dbReference>
<dbReference type="SUPFAM" id="SSF50978">
    <property type="entry name" value="WD40 repeat-like"/>
    <property type="match status" value="1"/>
</dbReference>
<protein>
    <submittedName>
        <fullName evidence="2">Uncharacterized protein</fullName>
    </submittedName>
</protein>
<dbReference type="InterPro" id="IPR015943">
    <property type="entry name" value="WD40/YVTN_repeat-like_dom_sf"/>
</dbReference>
<keyword evidence="1" id="KW-0853">WD repeat</keyword>
<dbReference type="AlphaFoldDB" id="A0A6J5WFF4"/>
<feature type="repeat" description="WD" evidence="1">
    <location>
        <begin position="83"/>
        <end position="126"/>
    </location>
</feature>